<evidence type="ECO:0000259" key="1">
    <source>
        <dbReference type="PROSITE" id="PS50879"/>
    </source>
</evidence>
<dbReference type="GO" id="GO:0016740">
    <property type="term" value="F:transferase activity"/>
    <property type="evidence" value="ECO:0007669"/>
    <property type="project" value="UniProtKB-KW"/>
</dbReference>
<accession>A0A2U1QGM4</accession>
<proteinExistence type="predicted"/>
<protein>
    <submittedName>
        <fullName evidence="2">Polynucleotidyl transferase, ribonuclease H-like superfamily protein</fullName>
    </submittedName>
</protein>
<dbReference type="Pfam" id="PF03732">
    <property type="entry name" value="Retrotrans_gag"/>
    <property type="match status" value="1"/>
</dbReference>
<keyword evidence="2" id="KW-0808">Transferase</keyword>
<dbReference type="GO" id="GO:0004523">
    <property type="term" value="F:RNA-DNA hybrid ribonuclease activity"/>
    <property type="evidence" value="ECO:0007669"/>
    <property type="project" value="InterPro"/>
</dbReference>
<dbReference type="PANTHER" id="PTHR33223:SF10">
    <property type="entry name" value="AMINOTRANSFERASE-LIKE PLANT MOBILE DOMAIN-CONTAINING PROTEIN"/>
    <property type="match status" value="1"/>
</dbReference>
<dbReference type="EMBL" id="PKPP01000141">
    <property type="protein sequence ID" value="PWA97154.1"/>
    <property type="molecule type" value="Genomic_DNA"/>
</dbReference>
<dbReference type="Proteomes" id="UP000245207">
    <property type="component" value="Unassembled WGS sequence"/>
</dbReference>
<gene>
    <name evidence="2" type="ORF">CTI12_AA032780</name>
</gene>
<dbReference type="InterPro" id="IPR012337">
    <property type="entry name" value="RNaseH-like_sf"/>
</dbReference>
<dbReference type="STRING" id="35608.A0A2U1QGM4"/>
<dbReference type="FunFam" id="3.30.420.10:FF:000076">
    <property type="entry name" value="RBR-type E3 ubiquitin transferase"/>
    <property type="match status" value="1"/>
</dbReference>
<dbReference type="SUPFAM" id="SSF53098">
    <property type="entry name" value="Ribonuclease H-like"/>
    <property type="match status" value="1"/>
</dbReference>
<dbReference type="Gene3D" id="3.30.420.10">
    <property type="entry name" value="Ribonuclease H-like superfamily/Ribonuclease H"/>
    <property type="match status" value="1"/>
</dbReference>
<dbReference type="GO" id="GO:0003676">
    <property type="term" value="F:nucleic acid binding"/>
    <property type="evidence" value="ECO:0007669"/>
    <property type="project" value="InterPro"/>
</dbReference>
<feature type="domain" description="RNase H type-1" evidence="1">
    <location>
        <begin position="222"/>
        <end position="353"/>
    </location>
</feature>
<organism evidence="2 3">
    <name type="scientific">Artemisia annua</name>
    <name type="common">Sweet wormwood</name>
    <dbReference type="NCBI Taxonomy" id="35608"/>
    <lineage>
        <taxon>Eukaryota</taxon>
        <taxon>Viridiplantae</taxon>
        <taxon>Streptophyta</taxon>
        <taxon>Embryophyta</taxon>
        <taxon>Tracheophyta</taxon>
        <taxon>Spermatophyta</taxon>
        <taxon>Magnoliopsida</taxon>
        <taxon>eudicotyledons</taxon>
        <taxon>Gunneridae</taxon>
        <taxon>Pentapetalae</taxon>
        <taxon>asterids</taxon>
        <taxon>campanulids</taxon>
        <taxon>Asterales</taxon>
        <taxon>Asteraceae</taxon>
        <taxon>Asteroideae</taxon>
        <taxon>Anthemideae</taxon>
        <taxon>Artemisiinae</taxon>
        <taxon>Artemisia</taxon>
    </lineage>
</organism>
<dbReference type="InterPro" id="IPR036397">
    <property type="entry name" value="RNaseH_sf"/>
</dbReference>
<sequence>MSTSSNSENNSMPSFLLKSPFTSKISNYYLPCTFKIPKDLKTYDGTTDPDDHLHLFECIMRIHSLPEPAWCKLFRFTLIGDAARWFETLPHDSISTYSQLAKSFEIHFIFLKISPMTYASMIMDIKQEPDEPLKVFVARFKERILGIRKRTDGYWIASFISGLRSGSFLRDLMDRPPSTLEDLMDRAESFDRSLQLTFNMKNAKRDRGQSDDGSSSLSDSPYESDCILEFDGAVKGNRGLAGAGVVLLDVDGSLVSFVREGLGSVSKQVDEYKALILGLKYALKRGFSRIHVQGDSKLVYMQVCGFWRVKSHDMSYLCNVVNDLKEKFISFKISHVDRESNSRADDQANMVVYLRNGEVQEEVIGDSPDFEPLQEWQLESLSSANQ</sequence>
<dbReference type="OrthoDB" id="2016287at2759"/>
<reference evidence="2 3" key="1">
    <citation type="journal article" date="2018" name="Mol. Plant">
        <title>The genome of Artemisia annua provides insight into the evolution of Asteraceae family and artemisinin biosynthesis.</title>
        <authorList>
            <person name="Shen Q."/>
            <person name="Zhang L."/>
            <person name="Liao Z."/>
            <person name="Wang S."/>
            <person name="Yan T."/>
            <person name="Shi P."/>
            <person name="Liu M."/>
            <person name="Fu X."/>
            <person name="Pan Q."/>
            <person name="Wang Y."/>
            <person name="Lv Z."/>
            <person name="Lu X."/>
            <person name="Zhang F."/>
            <person name="Jiang W."/>
            <person name="Ma Y."/>
            <person name="Chen M."/>
            <person name="Hao X."/>
            <person name="Li L."/>
            <person name="Tang Y."/>
            <person name="Lv G."/>
            <person name="Zhou Y."/>
            <person name="Sun X."/>
            <person name="Brodelius P.E."/>
            <person name="Rose J.K.C."/>
            <person name="Tang K."/>
        </authorList>
    </citation>
    <scope>NUCLEOTIDE SEQUENCE [LARGE SCALE GENOMIC DNA]</scope>
    <source>
        <strain evidence="3">cv. Huhao1</strain>
        <tissue evidence="2">Leaf</tissue>
    </source>
</reference>
<dbReference type="PROSITE" id="PS50879">
    <property type="entry name" value="RNASE_H_1"/>
    <property type="match status" value="1"/>
</dbReference>
<dbReference type="CDD" id="cd09279">
    <property type="entry name" value="RNase_HI_like"/>
    <property type="match status" value="1"/>
</dbReference>
<dbReference type="PANTHER" id="PTHR33223">
    <property type="entry name" value="CCHC-TYPE DOMAIN-CONTAINING PROTEIN"/>
    <property type="match status" value="1"/>
</dbReference>
<name>A0A2U1QGM4_ARTAN</name>
<keyword evidence="3" id="KW-1185">Reference proteome</keyword>
<dbReference type="InterPro" id="IPR005162">
    <property type="entry name" value="Retrotrans_gag_dom"/>
</dbReference>
<dbReference type="Pfam" id="PF13456">
    <property type="entry name" value="RVT_3"/>
    <property type="match status" value="1"/>
</dbReference>
<dbReference type="InterPro" id="IPR002156">
    <property type="entry name" value="RNaseH_domain"/>
</dbReference>
<evidence type="ECO:0000313" key="2">
    <source>
        <dbReference type="EMBL" id="PWA97154.1"/>
    </source>
</evidence>
<evidence type="ECO:0000313" key="3">
    <source>
        <dbReference type="Proteomes" id="UP000245207"/>
    </source>
</evidence>
<comment type="caution">
    <text evidence="2">The sequence shown here is derived from an EMBL/GenBank/DDBJ whole genome shotgun (WGS) entry which is preliminary data.</text>
</comment>
<dbReference type="AlphaFoldDB" id="A0A2U1QGM4"/>